<sequence>ANFSGEEPAKTLAEAETAFGDRVAFYQAGELGKQTSPSQIRDALSGKIIRS</sequence>
<comment type="caution">
    <text evidence="1">The sequence shown here is derived from an EMBL/GenBank/DDBJ whole genome shotgun (WGS) entry which is preliminary data.</text>
</comment>
<reference evidence="2" key="1">
    <citation type="submission" date="2015-07" db="EMBL/GenBank/DDBJ databases">
        <title>Draft genome sequence of a Pseudoalteromonas rubra strain, OCN096, isolated from Kaneohe Bay, Oahu, Hawaii.</title>
        <authorList>
            <person name="Beurmann S."/>
            <person name="Ushijima B."/>
            <person name="Belcaid M."/>
            <person name="Callahan S.M."/>
            <person name="Aeby G.S."/>
        </authorList>
    </citation>
    <scope>NUCLEOTIDE SEQUENCE [LARGE SCALE GENOMIC DNA]</scope>
    <source>
        <strain evidence="2">OCN096</strain>
    </source>
</reference>
<accession>A0A0L0EMD5</accession>
<feature type="non-terminal residue" evidence="1">
    <location>
        <position position="1"/>
    </location>
</feature>
<proteinExistence type="predicted"/>
<dbReference type="InterPro" id="IPR017945">
    <property type="entry name" value="DHBP_synth_RibB-like_a/b_dom"/>
</dbReference>
<dbReference type="SUPFAM" id="SSF55821">
    <property type="entry name" value="YrdC/RibB"/>
    <property type="match status" value="1"/>
</dbReference>
<gene>
    <name evidence="1" type="ORF">AC626_21990</name>
</gene>
<evidence type="ECO:0000313" key="1">
    <source>
        <dbReference type="EMBL" id="KNC65617.1"/>
    </source>
</evidence>
<evidence type="ECO:0000313" key="2">
    <source>
        <dbReference type="Proteomes" id="UP000036850"/>
    </source>
</evidence>
<dbReference type="PATRIC" id="fig|43658.6.peg.1883"/>
<dbReference type="EMBL" id="LFZX01000252">
    <property type="protein sequence ID" value="KNC65617.1"/>
    <property type="molecule type" value="Genomic_DNA"/>
</dbReference>
<name>A0A0L0EMD5_9GAMM</name>
<organism evidence="1 2">
    <name type="scientific">Pseudoalteromonas rubra</name>
    <dbReference type="NCBI Taxonomy" id="43658"/>
    <lineage>
        <taxon>Bacteria</taxon>
        <taxon>Pseudomonadati</taxon>
        <taxon>Pseudomonadota</taxon>
        <taxon>Gammaproteobacteria</taxon>
        <taxon>Alteromonadales</taxon>
        <taxon>Pseudoalteromonadaceae</taxon>
        <taxon>Pseudoalteromonas</taxon>
    </lineage>
</organism>
<dbReference type="AlphaFoldDB" id="A0A0L0EMD5"/>
<dbReference type="Proteomes" id="UP000036850">
    <property type="component" value="Unassembled WGS sequence"/>
</dbReference>
<dbReference type="Gene3D" id="3.90.870.10">
    <property type="entry name" value="DHBP synthase"/>
    <property type="match status" value="1"/>
</dbReference>
<protein>
    <submittedName>
        <fullName evidence="1">tRNA(ANN) t(6)A37 threonylcarbamoyladenosine modification protein</fullName>
    </submittedName>
</protein>